<dbReference type="PROSITE" id="PS00486">
    <property type="entry name" value="DNA_MISMATCH_REPAIR_2"/>
    <property type="match status" value="1"/>
</dbReference>
<dbReference type="GO" id="GO:0016887">
    <property type="term" value="F:ATP hydrolysis activity"/>
    <property type="evidence" value="ECO:0007669"/>
    <property type="project" value="InterPro"/>
</dbReference>
<keyword evidence="1 7" id="KW-0699">rRNA-binding</keyword>
<dbReference type="SUPFAM" id="SSF160443">
    <property type="entry name" value="SMR domain-like"/>
    <property type="match status" value="1"/>
</dbReference>
<dbReference type="GO" id="GO:0006298">
    <property type="term" value="P:mismatch repair"/>
    <property type="evidence" value="ECO:0007669"/>
    <property type="project" value="InterPro"/>
</dbReference>
<evidence type="ECO:0000256" key="4">
    <source>
        <dbReference type="ARBA" id="ARBA00022840"/>
    </source>
</evidence>
<dbReference type="KEGG" id="glt:GlitD10_1774"/>
<dbReference type="PIRSF" id="PIRSF005814">
    <property type="entry name" value="MutS_YshD"/>
    <property type="match status" value="1"/>
</dbReference>
<dbReference type="SMART" id="SM00533">
    <property type="entry name" value="MUTSd"/>
    <property type="match status" value="1"/>
</dbReference>
<dbReference type="GO" id="GO:0019843">
    <property type="term" value="F:rRNA binding"/>
    <property type="evidence" value="ECO:0007669"/>
    <property type="project" value="UniProtKB-UniRule"/>
</dbReference>
<comment type="subunit">
    <text evidence="7">Homodimer. Binds to stalled ribosomes, contacting rRNA.</text>
</comment>
<dbReference type="EC" id="3.1.-.-" evidence="7"/>
<dbReference type="GO" id="GO:0043023">
    <property type="term" value="F:ribosomal large subunit binding"/>
    <property type="evidence" value="ECO:0007669"/>
    <property type="project" value="UniProtKB-UniRule"/>
</dbReference>
<evidence type="ECO:0000256" key="1">
    <source>
        <dbReference type="ARBA" id="ARBA00022730"/>
    </source>
</evidence>
<dbReference type="PANTHER" id="PTHR48466">
    <property type="entry name" value="OS10G0509000 PROTEIN-RELATED"/>
    <property type="match status" value="1"/>
</dbReference>
<organism evidence="10 11">
    <name type="scientific">Gloeomargarita lithophora Alchichica-D10</name>
    <dbReference type="NCBI Taxonomy" id="1188229"/>
    <lineage>
        <taxon>Bacteria</taxon>
        <taxon>Bacillati</taxon>
        <taxon>Cyanobacteriota</taxon>
        <taxon>Cyanophyceae</taxon>
        <taxon>Gloeomargaritales</taxon>
        <taxon>Gloeomargaritaceae</taxon>
        <taxon>Gloeomargarita</taxon>
    </lineage>
</organism>
<keyword evidence="11" id="KW-1185">Reference proteome</keyword>
<evidence type="ECO:0000256" key="5">
    <source>
        <dbReference type="ARBA" id="ARBA00022884"/>
    </source>
</evidence>
<dbReference type="InterPro" id="IPR005747">
    <property type="entry name" value="MutS2"/>
</dbReference>
<dbReference type="GO" id="GO:0030983">
    <property type="term" value="F:mismatched DNA binding"/>
    <property type="evidence" value="ECO:0007669"/>
    <property type="project" value="InterPro"/>
</dbReference>
<dbReference type="EC" id="3.6.4.-" evidence="7"/>
<evidence type="ECO:0000256" key="3">
    <source>
        <dbReference type="ARBA" id="ARBA00022801"/>
    </source>
</evidence>
<dbReference type="Pfam" id="PF01713">
    <property type="entry name" value="Smr"/>
    <property type="match status" value="1"/>
</dbReference>
<evidence type="ECO:0000256" key="8">
    <source>
        <dbReference type="SAM" id="Coils"/>
    </source>
</evidence>
<keyword evidence="2 7" id="KW-0547">Nucleotide-binding</keyword>
<comment type="function">
    <text evidence="7">Acts as a ribosome collision sensor, splitting the ribosome into its 2 subunits. Detects stalled/collided 70S ribosomes which it binds and splits by an ATP-hydrolysis driven conformational change. Acts upstream of the ribosome quality control system (RQC), a ribosome-associated complex that mediates the extraction of incompletely synthesized nascent chains from stalled ribosomes and their subsequent degradation. Probably generates substrates for RQC.</text>
</comment>
<dbReference type="GO" id="GO:0072344">
    <property type="term" value="P:rescue of stalled ribosome"/>
    <property type="evidence" value="ECO:0007669"/>
    <property type="project" value="UniProtKB-UniRule"/>
</dbReference>
<evidence type="ECO:0000313" key="10">
    <source>
        <dbReference type="EMBL" id="APB34100.1"/>
    </source>
</evidence>
<keyword evidence="6 7" id="KW-0238">DNA-binding</keyword>
<dbReference type="InterPro" id="IPR002625">
    <property type="entry name" value="Smr_dom"/>
</dbReference>
<dbReference type="Pfam" id="PF00488">
    <property type="entry name" value="MutS_V"/>
    <property type="match status" value="1"/>
</dbReference>
<dbReference type="FunFam" id="3.40.50.300:FF:000830">
    <property type="entry name" value="Endonuclease MutS2"/>
    <property type="match status" value="1"/>
</dbReference>
<dbReference type="InterPro" id="IPR007696">
    <property type="entry name" value="DNA_mismatch_repair_MutS_core"/>
</dbReference>
<dbReference type="InterPro" id="IPR036187">
    <property type="entry name" value="DNA_mismatch_repair_MutS_sf"/>
</dbReference>
<feature type="coiled-coil region" evidence="8">
    <location>
        <begin position="521"/>
        <end position="576"/>
    </location>
</feature>
<dbReference type="InterPro" id="IPR045076">
    <property type="entry name" value="MutS"/>
</dbReference>
<dbReference type="Gene3D" id="3.40.50.300">
    <property type="entry name" value="P-loop containing nucleotide triphosphate hydrolases"/>
    <property type="match status" value="1"/>
</dbReference>
<evidence type="ECO:0000259" key="9">
    <source>
        <dbReference type="PROSITE" id="PS50828"/>
    </source>
</evidence>
<dbReference type="OrthoDB" id="9808166at2"/>
<dbReference type="AlphaFoldDB" id="A0A1J0ADT7"/>
<gene>
    <name evidence="7 10" type="primary">mutS2</name>
    <name evidence="7" type="synonym">rqcU</name>
    <name evidence="10" type="ORF">GlitD10_1774</name>
</gene>
<keyword evidence="8" id="KW-0175">Coiled coil</keyword>
<dbReference type="NCBIfam" id="TIGR01069">
    <property type="entry name" value="mutS2"/>
    <property type="match status" value="1"/>
</dbReference>
<dbReference type="GO" id="GO:0004519">
    <property type="term" value="F:endonuclease activity"/>
    <property type="evidence" value="ECO:0007669"/>
    <property type="project" value="UniProtKB-UniRule"/>
</dbReference>
<dbReference type="PANTHER" id="PTHR48466:SF2">
    <property type="entry name" value="OS10G0509000 PROTEIN"/>
    <property type="match status" value="1"/>
</dbReference>
<dbReference type="Gene3D" id="3.30.1370.110">
    <property type="match status" value="1"/>
</dbReference>
<proteinExistence type="inferred from homology"/>
<evidence type="ECO:0000313" key="11">
    <source>
        <dbReference type="Proteomes" id="UP000180235"/>
    </source>
</evidence>
<dbReference type="Proteomes" id="UP000180235">
    <property type="component" value="Chromosome"/>
</dbReference>
<dbReference type="GO" id="GO:0140664">
    <property type="term" value="F:ATP-dependent DNA damage sensor activity"/>
    <property type="evidence" value="ECO:0007669"/>
    <property type="project" value="InterPro"/>
</dbReference>
<reference evidence="10 11" key="1">
    <citation type="submission" date="2016-10" db="EMBL/GenBank/DDBJ databases">
        <title>Description of Gloeomargarita lithophora gen. nov., sp. nov., a thylakoid-bearing basal-branching cyanobacterium with intracellular carbonates, and proposal for Gloeomargaritales ord. nov.</title>
        <authorList>
            <person name="Moreira D."/>
            <person name="Tavera R."/>
            <person name="Benzerara K."/>
            <person name="Skouri-Panet F."/>
            <person name="Couradeau E."/>
            <person name="Gerard E."/>
            <person name="Loussert C."/>
            <person name="Novelo E."/>
            <person name="Zivanovic Y."/>
            <person name="Lopez-Garcia P."/>
        </authorList>
    </citation>
    <scope>NUCLEOTIDE SEQUENCE [LARGE SCALE GENOMIC DNA]</scope>
    <source>
        <strain evidence="10 11">D10</strain>
    </source>
</reference>
<dbReference type="SUPFAM" id="SSF48334">
    <property type="entry name" value="DNA repair protein MutS, domain III"/>
    <property type="match status" value="1"/>
</dbReference>
<keyword evidence="4 7" id="KW-0067">ATP-binding</keyword>
<feature type="domain" description="Smr" evidence="9">
    <location>
        <begin position="697"/>
        <end position="746"/>
    </location>
</feature>
<dbReference type="PROSITE" id="PS50828">
    <property type="entry name" value="SMR"/>
    <property type="match status" value="1"/>
</dbReference>
<dbReference type="InterPro" id="IPR036063">
    <property type="entry name" value="Smr_dom_sf"/>
</dbReference>
<comment type="similarity">
    <text evidence="7">Belongs to the DNA mismatch repair MutS family. MutS2 subfamily.</text>
</comment>
<dbReference type="InterPro" id="IPR027417">
    <property type="entry name" value="P-loop_NTPase"/>
</dbReference>
<comment type="function">
    <text evidence="7">Endonuclease that is involved in the suppression of homologous recombination and thus may have a key role in the control of bacterial genetic diversity.</text>
</comment>
<keyword evidence="3 7" id="KW-0378">Hydrolase</keyword>
<evidence type="ECO:0000256" key="2">
    <source>
        <dbReference type="ARBA" id="ARBA00022741"/>
    </source>
</evidence>
<protein>
    <recommendedName>
        <fullName evidence="7">Endonuclease MutS2</fullName>
        <ecNumber evidence="7">3.1.-.-</ecNumber>
    </recommendedName>
    <alternativeName>
        <fullName evidence="7">Ribosome-associated protein quality control-upstream factor</fullName>
        <shortName evidence="7">RQC-upstream factor</shortName>
        <shortName evidence="7">RqcU</shortName>
        <ecNumber evidence="7">3.6.4.-</ecNumber>
    </alternativeName>
</protein>
<sequence>MRKIRPETLELLEWPQLCEHLATFAQTKPGKRTAQTWQPATELTEAQQLLAETQAVDTLTERGIGLDLSQVADVEPTLERAERGGILSGLALLELAHLCHTARQIRRQITAHRDINVLHELVQHWSTQPELEQQIYHCIDDDGEVTDRASPALAQTRQQCRQTEQTLRQTLQHLCQRHSQALQEVLITQRNDRYVIPVKATHKDVIPGLVHDTSASGATYYLEPQSIVPLNNQWRILQKQAQELAEAVRQDLSLQVGAVAEPLRHLAEGLTRLDVACARCHYSLWLKGHPPQFQAPVQLRRVRHPLLVWQAQVEPERLVVPIDLAIPADIRVVAITGPNTGGKTVTLKTLGLIVLMAQAGLYIPAAAPAQLPWFDQVLADIGDDQSLSQNLSTFSGHITRINRMLQAATAQSLLLLDEVGAGTDPTEGTALAQAILETCADQAQLTLASSHYGELKALKYHDPRFENASVAFDEATLAPTYALLWGIPGRSQALHIAQRLGMTPAILQRATSYLQGQPLALNDLIRQMEQQRQEQTEKNLAATELLAQTEQLYQQIQRQAQELHRQKQALAQQQTQAVETAVAQAKQEIAQVIQTLKGSPLTAQQAHQASASLTTIQKQHQPRPLPRPQGFTPQVGQRVRVLGQVGEVLSLPDGEGKMSLRLGQLRVSASARDITSLDGQPVALPPPPLVQTPENTIDLRGLRVEQIAPHLDARLRGGEPAWWIVHGQGTGRLKQAVQDYLGQHPHIHRWECPEPSTTLAHWQG</sequence>
<keyword evidence="5 7" id="KW-0694">RNA-binding</keyword>
<evidence type="ECO:0000256" key="7">
    <source>
        <dbReference type="HAMAP-Rule" id="MF_00092"/>
    </source>
</evidence>
<dbReference type="InterPro" id="IPR000432">
    <property type="entry name" value="DNA_mismatch_repair_MutS_C"/>
</dbReference>
<dbReference type="SMART" id="SM00534">
    <property type="entry name" value="MUTSac"/>
    <property type="match status" value="1"/>
</dbReference>
<dbReference type="GO" id="GO:0045910">
    <property type="term" value="P:negative regulation of DNA recombination"/>
    <property type="evidence" value="ECO:0007669"/>
    <property type="project" value="InterPro"/>
</dbReference>
<dbReference type="EMBL" id="CP017675">
    <property type="protein sequence ID" value="APB34100.1"/>
    <property type="molecule type" value="Genomic_DNA"/>
</dbReference>
<dbReference type="GO" id="GO:0005524">
    <property type="term" value="F:ATP binding"/>
    <property type="evidence" value="ECO:0007669"/>
    <property type="project" value="UniProtKB-UniRule"/>
</dbReference>
<dbReference type="SUPFAM" id="SSF52540">
    <property type="entry name" value="P-loop containing nucleoside triphosphate hydrolases"/>
    <property type="match status" value="1"/>
</dbReference>
<name>A0A1J0ADT7_9CYAN</name>
<feature type="binding site" evidence="7">
    <location>
        <begin position="337"/>
        <end position="344"/>
    </location>
    <ligand>
        <name>ATP</name>
        <dbReference type="ChEBI" id="CHEBI:30616"/>
    </ligand>
</feature>
<dbReference type="RefSeq" id="WP_071454594.1">
    <property type="nucleotide sequence ID" value="NZ_CP017675.1"/>
</dbReference>
<evidence type="ECO:0000256" key="6">
    <source>
        <dbReference type="ARBA" id="ARBA00023125"/>
    </source>
</evidence>
<keyword evidence="7" id="KW-0255">Endonuclease</keyword>
<keyword evidence="7" id="KW-0540">Nuclease</keyword>
<dbReference type="STRING" id="1188229.GlitD10_1774"/>
<dbReference type="HAMAP" id="MF_00092">
    <property type="entry name" value="MutS2"/>
    <property type="match status" value="1"/>
</dbReference>
<accession>A0A1J0ADT7</accession>